<evidence type="ECO:0000256" key="3">
    <source>
        <dbReference type="ARBA" id="ARBA00022801"/>
    </source>
</evidence>
<dbReference type="Pfam" id="PF00768">
    <property type="entry name" value="Peptidase_S11"/>
    <property type="match status" value="1"/>
</dbReference>
<keyword evidence="4" id="KW-0133">Cell shape</keyword>
<sequence length="447" mass="47671">MFQAARRAFFALALAAFATAGVAAPGVALAQVPYLSLKPTPATETKYAAIVVDANTGEVLYAKRADSPRYPASITKVMTMYLAFEALAEGRIRSTDLITVSSRAASQPPTKLGVAAGDTVTVDDALKALATRSANDMAVAVAEHIAGSEQRFAALMTLRGQELGMTNTRFVNASGLPDSRQVSSARDIAIMSRAVMRDFPQYYGYFSMKSFDFRGQTIRNHNRLMGQFAGMDGLKTGYINASGFNLAASAVRDGRRLIAVVLGGRSTSSRDDHVEDLLLTGFDVLKRRSLGENITVAQSMFEPTEGPIDRPSTAQGDGEQDGLRVVLTEGPALRGPLTIQRSMQPVANPAERAAPATPTKKTAAAPKKPKGQYVVQAGAFKSKSQAREQLALIKKRFGAAFRDSEPAVGDPSGGFYRVRFEGMTADAAKSACQTLKAKKQACMVIAP</sequence>
<feature type="compositionally biased region" description="Low complexity" evidence="10">
    <location>
        <begin position="353"/>
        <end position="366"/>
    </location>
</feature>
<evidence type="ECO:0000256" key="6">
    <source>
        <dbReference type="ARBA" id="ARBA00023316"/>
    </source>
</evidence>
<evidence type="ECO:0000313" key="13">
    <source>
        <dbReference type="EMBL" id="ATQ42637.1"/>
    </source>
</evidence>
<accession>A0A2D2AXI0</accession>
<dbReference type="InterPro" id="IPR006311">
    <property type="entry name" value="TAT_signal"/>
</dbReference>
<keyword evidence="14" id="KW-1185">Reference proteome</keyword>
<dbReference type="GO" id="GO:0009252">
    <property type="term" value="P:peptidoglycan biosynthetic process"/>
    <property type="evidence" value="ECO:0007669"/>
    <property type="project" value="UniProtKB-KW"/>
</dbReference>
<evidence type="ECO:0000259" key="12">
    <source>
        <dbReference type="PROSITE" id="PS51724"/>
    </source>
</evidence>
<evidence type="ECO:0000256" key="8">
    <source>
        <dbReference type="PIRSR" id="PIRSR618044-2"/>
    </source>
</evidence>
<dbReference type="SUPFAM" id="SSF56601">
    <property type="entry name" value="beta-lactamase/transpeptidase-like"/>
    <property type="match status" value="1"/>
</dbReference>
<feature type="signal peptide" evidence="11">
    <location>
        <begin position="1"/>
        <end position="30"/>
    </location>
</feature>
<comment type="similarity">
    <text evidence="1 9">Belongs to the peptidase S11 family.</text>
</comment>
<evidence type="ECO:0000256" key="5">
    <source>
        <dbReference type="ARBA" id="ARBA00022984"/>
    </source>
</evidence>
<evidence type="ECO:0000256" key="2">
    <source>
        <dbReference type="ARBA" id="ARBA00022729"/>
    </source>
</evidence>
<feature type="active site" evidence="7">
    <location>
        <position position="133"/>
    </location>
</feature>
<dbReference type="Proteomes" id="UP000228945">
    <property type="component" value="Chromosome"/>
</dbReference>
<gene>
    <name evidence="13" type="ORF">CSW64_09560</name>
</gene>
<dbReference type="PANTHER" id="PTHR21581:SF6">
    <property type="entry name" value="TRAFFICKING PROTEIN PARTICLE COMPLEX SUBUNIT 12"/>
    <property type="match status" value="1"/>
</dbReference>
<dbReference type="PROSITE" id="PS51724">
    <property type="entry name" value="SPOR"/>
    <property type="match status" value="1"/>
</dbReference>
<dbReference type="InterPro" id="IPR036680">
    <property type="entry name" value="SPOR-like_sf"/>
</dbReference>
<dbReference type="InterPro" id="IPR018044">
    <property type="entry name" value="Peptidase_S11"/>
</dbReference>
<evidence type="ECO:0000256" key="7">
    <source>
        <dbReference type="PIRSR" id="PIRSR618044-1"/>
    </source>
</evidence>
<feature type="domain" description="SPOR" evidence="12">
    <location>
        <begin position="367"/>
        <end position="447"/>
    </location>
</feature>
<feature type="chain" id="PRO_5013877733" evidence="11">
    <location>
        <begin position="31"/>
        <end position="447"/>
    </location>
</feature>
<feature type="active site" description="Proton acceptor" evidence="7">
    <location>
        <position position="76"/>
    </location>
</feature>
<name>A0A2D2AXI0_9CAUL</name>
<evidence type="ECO:0000256" key="4">
    <source>
        <dbReference type="ARBA" id="ARBA00022960"/>
    </source>
</evidence>
<dbReference type="GO" id="GO:0071555">
    <property type="term" value="P:cell wall organization"/>
    <property type="evidence" value="ECO:0007669"/>
    <property type="project" value="UniProtKB-KW"/>
</dbReference>
<feature type="binding site" evidence="8">
    <location>
        <position position="235"/>
    </location>
    <ligand>
        <name>substrate</name>
    </ligand>
</feature>
<dbReference type="EMBL" id="CP024201">
    <property type="protein sequence ID" value="ATQ42637.1"/>
    <property type="molecule type" value="Genomic_DNA"/>
</dbReference>
<dbReference type="GO" id="GO:0006508">
    <property type="term" value="P:proteolysis"/>
    <property type="evidence" value="ECO:0007669"/>
    <property type="project" value="InterPro"/>
</dbReference>
<organism evidence="13 14">
    <name type="scientific">Caulobacter mirabilis</name>
    <dbReference type="NCBI Taxonomy" id="69666"/>
    <lineage>
        <taxon>Bacteria</taxon>
        <taxon>Pseudomonadati</taxon>
        <taxon>Pseudomonadota</taxon>
        <taxon>Alphaproteobacteria</taxon>
        <taxon>Caulobacterales</taxon>
        <taxon>Caulobacteraceae</taxon>
        <taxon>Caulobacter</taxon>
    </lineage>
</organism>
<evidence type="ECO:0000256" key="11">
    <source>
        <dbReference type="SAM" id="SignalP"/>
    </source>
</evidence>
<dbReference type="InterPro" id="IPR007730">
    <property type="entry name" value="SPOR-like_dom"/>
</dbReference>
<keyword evidence="5" id="KW-0573">Peptidoglycan synthesis</keyword>
<dbReference type="Pfam" id="PF05036">
    <property type="entry name" value="SPOR"/>
    <property type="match status" value="1"/>
</dbReference>
<dbReference type="OrthoDB" id="9795979at2"/>
<evidence type="ECO:0000256" key="10">
    <source>
        <dbReference type="SAM" id="MobiDB-lite"/>
    </source>
</evidence>
<dbReference type="GO" id="GO:0008360">
    <property type="term" value="P:regulation of cell shape"/>
    <property type="evidence" value="ECO:0007669"/>
    <property type="project" value="UniProtKB-KW"/>
</dbReference>
<dbReference type="PRINTS" id="PR00725">
    <property type="entry name" value="DADACBPTASE1"/>
</dbReference>
<evidence type="ECO:0000256" key="9">
    <source>
        <dbReference type="RuleBase" id="RU004016"/>
    </source>
</evidence>
<proteinExistence type="inferred from homology"/>
<dbReference type="InterPro" id="IPR012338">
    <property type="entry name" value="Beta-lactam/transpept-like"/>
</dbReference>
<dbReference type="GO" id="GO:0042834">
    <property type="term" value="F:peptidoglycan binding"/>
    <property type="evidence" value="ECO:0007669"/>
    <property type="project" value="InterPro"/>
</dbReference>
<protein>
    <submittedName>
        <fullName evidence="13">Peptidase M15</fullName>
    </submittedName>
</protein>
<evidence type="ECO:0000313" key="14">
    <source>
        <dbReference type="Proteomes" id="UP000228945"/>
    </source>
</evidence>
<reference evidence="13 14" key="1">
    <citation type="submission" date="2017-10" db="EMBL/GenBank/DDBJ databases">
        <title>Genome sequence of Caulobacter mirabilis FWC38.</title>
        <authorList>
            <person name="Fiebig A."/>
            <person name="Crosson S."/>
        </authorList>
    </citation>
    <scope>NUCLEOTIDE SEQUENCE [LARGE SCALE GENOMIC DNA]</scope>
    <source>
        <strain evidence="13 14">FWC 38</strain>
    </source>
</reference>
<feature type="region of interest" description="Disordered" evidence="10">
    <location>
        <begin position="347"/>
        <end position="368"/>
    </location>
</feature>
<dbReference type="PROSITE" id="PS51318">
    <property type="entry name" value="TAT"/>
    <property type="match status" value="1"/>
</dbReference>
<dbReference type="KEGG" id="cmb:CSW64_09560"/>
<feature type="active site" description="Acyl-ester intermediate" evidence="7">
    <location>
        <position position="73"/>
    </location>
</feature>
<keyword evidence="3" id="KW-0378">Hydrolase</keyword>
<dbReference type="GO" id="GO:0009002">
    <property type="term" value="F:serine-type D-Ala-D-Ala carboxypeptidase activity"/>
    <property type="evidence" value="ECO:0007669"/>
    <property type="project" value="InterPro"/>
</dbReference>
<dbReference type="PANTHER" id="PTHR21581">
    <property type="entry name" value="D-ALANYL-D-ALANINE CARBOXYPEPTIDASE"/>
    <property type="match status" value="1"/>
</dbReference>
<dbReference type="Gene3D" id="3.30.70.1070">
    <property type="entry name" value="Sporulation related repeat"/>
    <property type="match status" value="1"/>
</dbReference>
<keyword evidence="6" id="KW-0961">Cell wall biogenesis/degradation</keyword>
<dbReference type="SUPFAM" id="SSF110997">
    <property type="entry name" value="Sporulation related repeat"/>
    <property type="match status" value="1"/>
</dbReference>
<keyword evidence="2 11" id="KW-0732">Signal</keyword>
<dbReference type="InterPro" id="IPR001967">
    <property type="entry name" value="Peptidase_S11_N"/>
</dbReference>
<evidence type="ECO:0000256" key="1">
    <source>
        <dbReference type="ARBA" id="ARBA00007164"/>
    </source>
</evidence>
<dbReference type="Gene3D" id="3.40.710.10">
    <property type="entry name" value="DD-peptidase/beta-lactamase superfamily"/>
    <property type="match status" value="1"/>
</dbReference>
<dbReference type="AlphaFoldDB" id="A0A2D2AXI0"/>